<protein>
    <submittedName>
        <fullName evidence="4">Nucleotide-binding universal stress protein, UspA family</fullName>
    </submittedName>
</protein>
<proteinExistence type="inferred from homology"/>
<evidence type="ECO:0000313" key="5">
    <source>
        <dbReference type="Proteomes" id="UP000198415"/>
    </source>
</evidence>
<dbReference type="EMBL" id="FZNR01000042">
    <property type="protein sequence ID" value="SNT12840.1"/>
    <property type="molecule type" value="Genomic_DNA"/>
</dbReference>
<evidence type="ECO:0000256" key="1">
    <source>
        <dbReference type="ARBA" id="ARBA00008791"/>
    </source>
</evidence>
<dbReference type="InterPro" id="IPR006015">
    <property type="entry name" value="Universal_stress_UspA"/>
</dbReference>
<dbReference type="Pfam" id="PF00582">
    <property type="entry name" value="Usp"/>
    <property type="match status" value="1"/>
</dbReference>
<keyword evidence="5" id="KW-1185">Reference proteome</keyword>
<reference evidence="4 5" key="1">
    <citation type="submission" date="2017-06" db="EMBL/GenBank/DDBJ databases">
        <authorList>
            <person name="Kim H.J."/>
            <person name="Triplett B.A."/>
        </authorList>
    </citation>
    <scope>NUCLEOTIDE SEQUENCE [LARGE SCALE GENOMIC DNA]</scope>
    <source>
        <strain evidence="4 5">DSM 43151</strain>
    </source>
</reference>
<dbReference type="PRINTS" id="PR01438">
    <property type="entry name" value="UNVRSLSTRESS"/>
</dbReference>
<dbReference type="Proteomes" id="UP000198415">
    <property type="component" value="Unassembled WGS sequence"/>
</dbReference>
<evidence type="ECO:0000313" key="4">
    <source>
        <dbReference type="EMBL" id="SNT12840.1"/>
    </source>
</evidence>
<dbReference type="RefSeq" id="WP_089299226.1">
    <property type="nucleotide sequence ID" value="NZ_BOMU01000135.1"/>
</dbReference>
<name>A0A239K4F5_9ACTN</name>
<dbReference type="PANTHER" id="PTHR46553">
    <property type="entry name" value="ADENINE NUCLEOTIDE ALPHA HYDROLASES-LIKE SUPERFAMILY PROTEIN"/>
    <property type="match status" value="1"/>
</dbReference>
<accession>A0A239K4F5</accession>
<dbReference type="AlphaFoldDB" id="A0A239K4F5"/>
<dbReference type="PANTHER" id="PTHR46553:SF3">
    <property type="entry name" value="ADENINE NUCLEOTIDE ALPHA HYDROLASES-LIKE SUPERFAMILY PROTEIN"/>
    <property type="match status" value="1"/>
</dbReference>
<dbReference type="SUPFAM" id="SSF52402">
    <property type="entry name" value="Adenine nucleotide alpha hydrolases-like"/>
    <property type="match status" value="1"/>
</dbReference>
<gene>
    <name evidence="4" type="ORF">SAMN06264365_14221</name>
</gene>
<dbReference type="OrthoDB" id="4867015at2"/>
<organism evidence="4 5">
    <name type="scientific">Actinoplanes regularis</name>
    <dbReference type="NCBI Taxonomy" id="52697"/>
    <lineage>
        <taxon>Bacteria</taxon>
        <taxon>Bacillati</taxon>
        <taxon>Actinomycetota</taxon>
        <taxon>Actinomycetes</taxon>
        <taxon>Micromonosporales</taxon>
        <taxon>Micromonosporaceae</taxon>
        <taxon>Actinoplanes</taxon>
    </lineage>
</organism>
<evidence type="ECO:0000259" key="3">
    <source>
        <dbReference type="Pfam" id="PF00582"/>
    </source>
</evidence>
<feature type="domain" description="UspA" evidence="3">
    <location>
        <begin position="6"/>
        <end position="140"/>
    </location>
</feature>
<evidence type="ECO:0000256" key="2">
    <source>
        <dbReference type="SAM" id="MobiDB-lite"/>
    </source>
</evidence>
<sequence length="161" mass="17034">MRHQLIVVGVDGSESGRRALEWAAQEAADRVTAVQAVMAWHWDGAGAEMLAVTSPEQQREQSAAVLDREVKAVVAEHGSQMPIAAELIEGSPAEVLTTASRDADLLVLGSHGHSPLRHRVLGSVSESCIRRAACPVVVIPSGPARPEPNRDPVVREATTAG</sequence>
<dbReference type="InterPro" id="IPR006016">
    <property type="entry name" value="UspA"/>
</dbReference>
<dbReference type="CDD" id="cd23659">
    <property type="entry name" value="USP_At3g01520-like"/>
    <property type="match status" value="1"/>
</dbReference>
<dbReference type="InterPro" id="IPR014729">
    <property type="entry name" value="Rossmann-like_a/b/a_fold"/>
</dbReference>
<dbReference type="Gene3D" id="3.40.50.620">
    <property type="entry name" value="HUPs"/>
    <property type="match status" value="1"/>
</dbReference>
<feature type="region of interest" description="Disordered" evidence="2">
    <location>
        <begin position="141"/>
        <end position="161"/>
    </location>
</feature>
<comment type="similarity">
    <text evidence="1">Belongs to the universal stress protein A family.</text>
</comment>